<dbReference type="GeneID" id="63684244"/>
<organism evidence="1 2">
    <name type="scientific">Dacryopinax primogenitus (strain DJM 731)</name>
    <name type="common">Brown rot fungus</name>
    <dbReference type="NCBI Taxonomy" id="1858805"/>
    <lineage>
        <taxon>Eukaryota</taxon>
        <taxon>Fungi</taxon>
        <taxon>Dikarya</taxon>
        <taxon>Basidiomycota</taxon>
        <taxon>Agaricomycotina</taxon>
        <taxon>Dacrymycetes</taxon>
        <taxon>Dacrymycetales</taxon>
        <taxon>Dacrymycetaceae</taxon>
        <taxon>Dacryopinax</taxon>
    </lineage>
</organism>
<evidence type="ECO:0000313" key="1">
    <source>
        <dbReference type="EMBL" id="EJT98182.1"/>
    </source>
</evidence>
<dbReference type="Proteomes" id="UP000030653">
    <property type="component" value="Unassembled WGS sequence"/>
</dbReference>
<dbReference type="AlphaFoldDB" id="M5G366"/>
<dbReference type="EMBL" id="JH795874">
    <property type="protein sequence ID" value="EJT98182.1"/>
    <property type="molecule type" value="Genomic_DNA"/>
</dbReference>
<sequence length="254" mass="29016">MEQQPDSQHVLQTQVPRLLVELILHTLEFAPTADLTRLLDDRTTFRALPALILRQRFLRMLEAPNLSLSFECSLPMGYTVDARQDHKLKFSHIDDTCTNLTAHFTFPQSGPPFAFNLESREAFQTVLYTLSLRYNIKGTRKLTYTMTILDGIYRFFRTSFHPISRTVKHSLADAPTPPCALHALHLPPDAPFTSASARHRSQLSSSFPASFPFPDHVTRYSLKFQSIEISIPQLLLINEENEAREDCTVFILGR</sequence>
<gene>
    <name evidence="1" type="ORF">DACRYDRAFT_111157</name>
</gene>
<evidence type="ECO:0000313" key="2">
    <source>
        <dbReference type="Proteomes" id="UP000030653"/>
    </source>
</evidence>
<reference evidence="1 2" key="1">
    <citation type="journal article" date="2012" name="Science">
        <title>The Paleozoic origin of enzymatic lignin decomposition reconstructed from 31 fungal genomes.</title>
        <authorList>
            <person name="Floudas D."/>
            <person name="Binder M."/>
            <person name="Riley R."/>
            <person name="Barry K."/>
            <person name="Blanchette R.A."/>
            <person name="Henrissat B."/>
            <person name="Martinez A.T."/>
            <person name="Otillar R."/>
            <person name="Spatafora J.W."/>
            <person name="Yadav J.S."/>
            <person name="Aerts A."/>
            <person name="Benoit I."/>
            <person name="Boyd A."/>
            <person name="Carlson A."/>
            <person name="Copeland A."/>
            <person name="Coutinho P.M."/>
            <person name="de Vries R.P."/>
            <person name="Ferreira P."/>
            <person name="Findley K."/>
            <person name="Foster B."/>
            <person name="Gaskell J."/>
            <person name="Glotzer D."/>
            <person name="Gorecki P."/>
            <person name="Heitman J."/>
            <person name="Hesse C."/>
            <person name="Hori C."/>
            <person name="Igarashi K."/>
            <person name="Jurgens J.A."/>
            <person name="Kallen N."/>
            <person name="Kersten P."/>
            <person name="Kohler A."/>
            <person name="Kuees U."/>
            <person name="Kumar T.K.A."/>
            <person name="Kuo A."/>
            <person name="LaButti K."/>
            <person name="Larrondo L.F."/>
            <person name="Lindquist E."/>
            <person name="Ling A."/>
            <person name="Lombard V."/>
            <person name="Lucas S."/>
            <person name="Lundell T."/>
            <person name="Martin R."/>
            <person name="McLaughlin D.J."/>
            <person name="Morgenstern I."/>
            <person name="Morin E."/>
            <person name="Murat C."/>
            <person name="Nagy L.G."/>
            <person name="Nolan M."/>
            <person name="Ohm R.A."/>
            <person name="Patyshakuliyeva A."/>
            <person name="Rokas A."/>
            <person name="Ruiz-Duenas F.J."/>
            <person name="Sabat G."/>
            <person name="Salamov A."/>
            <person name="Samejima M."/>
            <person name="Schmutz J."/>
            <person name="Slot J.C."/>
            <person name="St John F."/>
            <person name="Stenlid J."/>
            <person name="Sun H."/>
            <person name="Sun S."/>
            <person name="Syed K."/>
            <person name="Tsang A."/>
            <person name="Wiebenga A."/>
            <person name="Young D."/>
            <person name="Pisabarro A."/>
            <person name="Eastwood D.C."/>
            <person name="Martin F."/>
            <person name="Cullen D."/>
            <person name="Grigoriev I.V."/>
            <person name="Hibbett D.S."/>
        </authorList>
    </citation>
    <scope>NUCLEOTIDE SEQUENCE [LARGE SCALE GENOMIC DNA]</scope>
    <source>
        <strain evidence="1 2">DJM-731 SS1</strain>
    </source>
</reference>
<protein>
    <submittedName>
        <fullName evidence="1">Uncharacterized protein</fullName>
    </submittedName>
</protein>
<dbReference type="OrthoDB" id="3350810at2759"/>
<dbReference type="RefSeq" id="XP_040625080.1">
    <property type="nucleotide sequence ID" value="XM_040769182.1"/>
</dbReference>
<name>M5G366_DACPD</name>
<accession>M5G366</accession>
<dbReference type="HOGENOM" id="CLU_1094246_0_0_1"/>
<keyword evidence="2" id="KW-1185">Reference proteome</keyword>
<proteinExistence type="predicted"/>